<dbReference type="Proteomes" id="UP000004619">
    <property type="component" value="Unassembled WGS sequence"/>
</dbReference>
<accession>C7H6K1</accession>
<name>C7H6K1_FAED2</name>
<evidence type="ECO:0000313" key="2">
    <source>
        <dbReference type="Proteomes" id="UP000004619"/>
    </source>
</evidence>
<gene>
    <name evidence="1" type="ORF">FAEPRAA2165_01934</name>
</gene>
<evidence type="ECO:0000313" key="1">
    <source>
        <dbReference type="EMBL" id="EEU96529.1"/>
    </source>
</evidence>
<sequence>MKNLKINVSAPYIFSLEKAGPADPLDEPIKTDYDVGRERLEFAGSARKREPEQEDAI</sequence>
<dbReference type="HOGENOM" id="CLU_2990035_0_0_9"/>
<comment type="caution">
    <text evidence="1">The sequence shown here is derived from an EMBL/GenBank/DDBJ whole genome shotgun (WGS) entry which is preliminary data.</text>
</comment>
<keyword evidence="2" id="KW-1185">Reference proteome</keyword>
<organism evidence="1 2">
    <name type="scientific">Faecalibacterium duncaniae (strain DSM 17677 / JCM 31915 / A2-165)</name>
    <name type="common">Faecalibacterium prausnitzii</name>
    <dbReference type="NCBI Taxonomy" id="411483"/>
    <lineage>
        <taxon>Bacteria</taxon>
        <taxon>Bacillati</taxon>
        <taxon>Bacillota</taxon>
        <taxon>Clostridia</taxon>
        <taxon>Eubacteriales</taxon>
        <taxon>Oscillospiraceae</taxon>
        <taxon>Faecalibacterium</taxon>
    </lineage>
</organism>
<reference evidence="1" key="1">
    <citation type="submission" date="2009-08" db="EMBL/GenBank/DDBJ databases">
        <authorList>
            <person name="Weinstock G."/>
            <person name="Sodergren E."/>
            <person name="Clifton S."/>
            <person name="Fulton L."/>
            <person name="Fulton B."/>
            <person name="Courtney L."/>
            <person name="Fronick C."/>
            <person name="Harrison M."/>
            <person name="Strong C."/>
            <person name="Farmer C."/>
            <person name="Delahaunty K."/>
            <person name="Markovic C."/>
            <person name="Hall O."/>
            <person name="Minx P."/>
            <person name="Tomlinson C."/>
            <person name="Mitreva M."/>
            <person name="Nelson J."/>
            <person name="Hou S."/>
            <person name="Wollam A."/>
            <person name="Pepin K.H."/>
            <person name="Johnson M."/>
            <person name="Bhonagiri V."/>
            <person name="Nash W.E."/>
            <person name="Warren W."/>
            <person name="Chinwalla A."/>
            <person name="Mardis E.R."/>
            <person name="Wilson R.K."/>
        </authorList>
    </citation>
    <scope>NUCLEOTIDE SEQUENCE [LARGE SCALE GENOMIC DNA]</scope>
    <source>
        <strain evidence="1">A2-165</strain>
    </source>
</reference>
<dbReference type="STRING" id="411483.FAEPRAA2165_01934"/>
<protein>
    <submittedName>
        <fullName evidence="1">Uncharacterized protein</fullName>
    </submittedName>
</protein>
<dbReference type="EMBL" id="ACOP02000049">
    <property type="protein sequence ID" value="EEU96529.1"/>
    <property type="molecule type" value="Genomic_DNA"/>
</dbReference>
<proteinExistence type="predicted"/>
<dbReference type="AlphaFoldDB" id="C7H6K1"/>